<dbReference type="AlphaFoldDB" id="A0A6C2YU15"/>
<dbReference type="InParanoid" id="A0A6C2YU15"/>
<accession>A0A6C2YU15</accession>
<gene>
    <name evidence="1" type="ORF">GMBLW1_39550</name>
</gene>
<proteinExistence type="predicted"/>
<reference evidence="1" key="1">
    <citation type="submission" date="2019-04" db="EMBL/GenBank/DDBJ databases">
        <authorList>
            <consortium name="Science for Life Laboratories"/>
        </authorList>
    </citation>
    <scope>NUCLEOTIDE SEQUENCE</scope>
    <source>
        <strain evidence="1">MBLW1</strain>
    </source>
</reference>
<evidence type="ECO:0000313" key="2">
    <source>
        <dbReference type="Proteomes" id="UP000464378"/>
    </source>
</evidence>
<dbReference type="KEGG" id="tim:GMBLW1_39550"/>
<evidence type="ECO:0000313" key="1">
    <source>
        <dbReference type="EMBL" id="VIP05238.1"/>
    </source>
</evidence>
<keyword evidence="2" id="KW-1185">Reference proteome</keyword>
<dbReference type="EMBL" id="LR593887">
    <property type="protein sequence ID" value="VTS07832.1"/>
    <property type="molecule type" value="Genomic_DNA"/>
</dbReference>
<dbReference type="Proteomes" id="UP000464378">
    <property type="component" value="Chromosome"/>
</dbReference>
<dbReference type="RefSeq" id="WP_162660306.1">
    <property type="nucleotide sequence ID" value="NZ_LR593887.1"/>
</dbReference>
<organism evidence="1">
    <name type="scientific">Tuwongella immobilis</name>
    <dbReference type="NCBI Taxonomy" id="692036"/>
    <lineage>
        <taxon>Bacteria</taxon>
        <taxon>Pseudomonadati</taxon>
        <taxon>Planctomycetota</taxon>
        <taxon>Planctomycetia</taxon>
        <taxon>Gemmatales</taxon>
        <taxon>Gemmataceae</taxon>
        <taxon>Tuwongella</taxon>
    </lineage>
</organism>
<name>A0A6C2YU15_9BACT</name>
<sequence length="132" mass="14519">MTAFRLLLNPDERLDVKYAVQLLKEVFPSTVVEGDTFERKRRQLAENLATLSGQGEPIRNPDMFLQVIARSEAETGPGVDVSFTVDNMKLKGAILSGGISLSSSNQLSPEIIQQVEGLLQSFQIGRVNVITE</sequence>
<dbReference type="EMBL" id="LR586016">
    <property type="protein sequence ID" value="VIP05238.1"/>
    <property type="molecule type" value="Genomic_DNA"/>
</dbReference>
<protein>
    <submittedName>
        <fullName evidence="1">Uncharacterized protein</fullName>
    </submittedName>
</protein>